<sequence>MNKRLGKLIGSFGLCLCGLGLSGTTLASVIFSNFSAGLSYDTSNGNPVGNGFDGNFYSQGSSFVAGSNAVLGSMEIALNKMSDNQQVGGITVNLTAAAPDGALLESWSLDLNSLGLFGNSNAPLLLGSLLNPTLVSGDEYWVTVSLGGDSAAAWNWSSSGDTNPTAINAGDGGGWFTPSGQTPGAFQLDAKGDTTQVPEPATLALVGLALAGLSYSRRKQ</sequence>
<feature type="domain" description="Ice-binding protein C-terminal" evidence="1">
    <location>
        <begin position="196"/>
        <end position="218"/>
    </location>
</feature>
<gene>
    <name evidence="2" type="ORF">PRZ01_11115</name>
</gene>
<proteinExistence type="predicted"/>
<accession>A0ABT5KS27</accession>
<organism evidence="2 3">
    <name type="scientific">Roseateles koreensis</name>
    <dbReference type="NCBI Taxonomy" id="2987526"/>
    <lineage>
        <taxon>Bacteria</taxon>
        <taxon>Pseudomonadati</taxon>
        <taxon>Pseudomonadota</taxon>
        <taxon>Betaproteobacteria</taxon>
        <taxon>Burkholderiales</taxon>
        <taxon>Sphaerotilaceae</taxon>
        <taxon>Roseateles</taxon>
    </lineage>
</organism>
<reference evidence="2 3" key="1">
    <citation type="submission" date="2022-10" db="EMBL/GenBank/DDBJ databases">
        <title>paucibacter sp. hw8 Genome sequencing.</title>
        <authorList>
            <person name="Park S."/>
        </authorList>
    </citation>
    <scope>NUCLEOTIDE SEQUENCE [LARGE SCALE GENOMIC DNA]</scope>
    <source>
        <strain evidence="3">hw8</strain>
    </source>
</reference>
<dbReference type="RefSeq" id="WP_273596862.1">
    <property type="nucleotide sequence ID" value="NZ_JAQQXS010000009.1"/>
</dbReference>
<evidence type="ECO:0000313" key="3">
    <source>
        <dbReference type="Proteomes" id="UP001219862"/>
    </source>
</evidence>
<dbReference type="InterPro" id="IPR013424">
    <property type="entry name" value="Ice-binding_C"/>
</dbReference>
<dbReference type="Pfam" id="PF07589">
    <property type="entry name" value="PEP-CTERM"/>
    <property type="match status" value="1"/>
</dbReference>
<evidence type="ECO:0000259" key="1">
    <source>
        <dbReference type="Pfam" id="PF07589"/>
    </source>
</evidence>
<comment type="caution">
    <text evidence="2">The sequence shown here is derived from an EMBL/GenBank/DDBJ whole genome shotgun (WGS) entry which is preliminary data.</text>
</comment>
<evidence type="ECO:0000313" key="2">
    <source>
        <dbReference type="EMBL" id="MDC8785743.1"/>
    </source>
</evidence>
<dbReference type="NCBIfam" id="TIGR02595">
    <property type="entry name" value="PEP_CTERM"/>
    <property type="match status" value="1"/>
</dbReference>
<dbReference type="EMBL" id="JAQQXS010000009">
    <property type="protein sequence ID" value="MDC8785743.1"/>
    <property type="molecule type" value="Genomic_DNA"/>
</dbReference>
<keyword evidence="3" id="KW-1185">Reference proteome</keyword>
<name>A0ABT5KS27_9BURK</name>
<dbReference type="Proteomes" id="UP001219862">
    <property type="component" value="Unassembled WGS sequence"/>
</dbReference>
<protein>
    <submittedName>
        <fullName evidence="2">PEP-CTERM sorting domain-containing protein</fullName>
    </submittedName>
</protein>